<keyword evidence="4 10" id="KW-0547">Nucleotide-binding</keyword>
<dbReference type="GO" id="GO:0005524">
    <property type="term" value="F:ATP binding"/>
    <property type="evidence" value="ECO:0007669"/>
    <property type="project" value="UniProtKB-UniRule"/>
</dbReference>
<dbReference type="OrthoDB" id="9801978at2"/>
<keyword evidence="7 10" id="KW-0573">Peptidoglycan synthesis</keyword>
<feature type="binding site" evidence="10">
    <location>
        <begin position="110"/>
        <end position="116"/>
    </location>
    <ligand>
        <name>ATP</name>
        <dbReference type="ChEBI" id="CHEBI:30616"/>
    </ligand>
</feature>
<evidence type="ECO:0000256" key="10">
    <source>
        <dbReference type="HAMAP-Rule" id="MF_02019"/>
    </source>
</evidence>
<evidence type="ECO:0000256" key="9">
    <source>
        <dbReference type="ARBA" id="ARBA00023316"/>
    </source>
</evidence>
<organism evidence="15 16">
    <name type="scientific">Candidatus Sulfobium mesophilum</name>
    <dbReference type="NCBI Taxonomy" id="2016548"/>
    <lineage>
        <taxon>Bacteria</taxon>
        <taxon>Pseudomonadati</taxon>
        <taxon>Nitrospirota</taxon>
        <taxon>Nitrospiria</taxon>
        <taxon>Nitrospirales</taxon>
        <taxon>Nitrospiraceae</taxon>
        <taxon>Candidatus Sulfobium</taxon>
    </lineage>
</organism>
<dbReference type="GO" id="GO:0008360">
    <property type="term" value="P:regulation of cell shape"/>
    <property type="evidence" value="ECO:0007669"/>
    <property type="project" value="UniProtKB-KW"/>
</dbReference>
<feature type="domain" description="Mur ligase N-terminal catalytic" evidence="12">
    <location>
        <begin position="25"/>
        <end position="72"/>
    </location>
</feature>
<dbReference type="Pfam" id="PF02875">
    <property type="entry name" value="Mur_ligase_C"/>
    <property type="match status" value="1"/>
</dbReference>
<dbReference type="GO" id="GO:0005737">
    <property type="term" value="C:cytoplasm"/>
    <property type="evidence" value="ECO:0007669"/>
    <property type="project" value="UniProtKB-SubCell"/>
</dbReference>
<dbReference type="HAMAP" id="MF_02019">
    <property type="entry name" value="MurF"/>
    <property type="match status" value="1"/>
</dbReference>
<dbReference type="EMBL" id="OUUY01000107">
    <property type="protein sequence ID" value="SPQ01520.1"/>
    <property type="molecule type" value="Genomic_DNA"/>
</dbReference>
<reference evidence="16" key="1">
    <citation type="submission" date="2018-03" db="EMBL/GenBank/DDBJ databases">
        <authorList>
            <person name="Zecchin S."/>
        </authorList>
    </citation>
    <scope>NUCLEOTIDE SEQUENCE [LARGE SCALE GENOMIC DNA]</scope>
</reference>
<comment type="function">
    <text evidence="10 11">Involved in cell wall formation. Catalyzes the final step in the synthesis of UDP-N-acetylmuramoyl-pentapeptide, the precursor of murein.</text>
</comment>
<dbReference type="SUPFAM" id="SSF53623">
    <property type="entry name" value="MurD-like peptide ligases, catalytic domain"/>
    <property type="match status" value="1"/>
</dbReference>
<dbReference type="InterPro" id="IPR036615">
    <property type="entry name" value="Mur_ligase_C_dom_sf"/>
</dbReference>
<dbReference type="InterPro" id="IPR000713">
    <property type="entry name" value="Mur_ligase_N"/>
</dbReference>
<dbReference type="GO" id="GO:0047480">
    <property type="term" value="F:UDP-N-acetylmuramoyl-tripeptide-D-alanyl-D-alanine ligase activity"/>
    <property type="evidence" value="ECO:0007669"/>
    <property type="project" value="UniProtKB-UniRule"/>
</dbReference>
<keyword evidence="5 10" id="KW-0067">ATP-binding</keyword>
<dbReference type="Gene3D" id="3.40.1390.10">
    <property type="entry name" value="MurE/MurF, N-terminal domain"/>
    <property type="match status" value="1"/>
</dbReference>
<dbReference type="InterPro" id="IPR035911">
    <property type="entry name" value="MurE/MurF_N"/>
</dbReference>
<evidence type="ECO:0000256" key="3">
    <source>
        <dbReference type="ARBA" id="ARBA00022618"/>
    </source>
</evidence>
<evidence type="ECO:0000256" key="4">
    <source>
        <dbReference type="ARBA" id="ARBA00022741"/>
    </source>
</evidence>
<comment type="catalytic activity">
    <reaction evidence="10 11">
        <text>D-alanyl-D-alanine + UDP-N-acetyl-alpha-D-muramoyl-L-alanyl-gamma-D-glutamyl-meso-2,6-diaminopimelate + ATP = UDP-N-acetyl-alpha-D-muramoyl-L-alanyl-gamma-D-glutamyl-meso-2,6-diaminopimeloyl-D-alanyl-D-alanine + ADP + phosphate + H(+)</text>
        <dbReference type="Rhea" id="RHEA:28374"/>
        <dbReference type="ChEBI" id="CHEBI:15378"/>
        <dbReference type="ChEBI" id="CHEBI:30616"/>
        <dbReference type="ChEBI" id="CHEBI:43474"/>
        <dbReference type="ChEBI" id="CHEBI:57822"/>
        <dbReference type="ChEBI" id="CHEBI:61386"/>
        <dbReference type="ChEBI" id="CHEBI:83905"/>
        <dbReference type="ChEBI" id="CHEBI:456216"/>
        <dbReference type="EC" id="6.3.2.10"/>
    </reaction>
</comment>
<evidence type="ECO:0000256" key="5">
    <source>
        <dbReference type="ARBA" id="ARBA00022840"/>
    </source>
</evidence>
<dbReference type="Proteomes" id="UP000245125">
    <property type="component" value="Unassembled WGS sequence"/>
</dbReference>
<name>A0A2U3QJJ5_9BACT</name>
<evidence type="ECO:0000256" key="7">
    <source>
        <dbReference type="ARBA" id="ARBA00022984"/>
    </source>
</evidence>
<proteinExistence type="inferred from homology"/>
<protein>
    <recommendedName>
        <fullName evidence="10 11">UDP-N-acetylmuramoyl-tripeptide--D-alanyl-D-alanine ligase</fullName>
        <ecNumber evidence="10 11">6.3.2.10</ecNumber>
    </recommendedName>
    <alternativeName>
        <fullName evidence="10">D-alanyl-D-alanine-adding enzyme</fullName>
    </alternativeName>
</protein>
<dbReference type="InterPro" id="IPR013221">
    <property type="entry name" value="Mur_ligase_cen"/>
</dbReference>
<dbReference type="PROSITE" id="PS01011">
    <property type="entry name" value="FOLYLPOLYGLU_SYNT_1"/>
    <property type="match status" value="1"/>
</dbReference>
<feature type="domain" description="Mur ligase central" evidence="14">
    <location>
        <begin position="108"/>
        <end position="292"/>
    </location>
</feature>
<dbReference type="NCBIfam" id="TIGR01143">
    <property type="entry name" value="murF"/>
    <property type="match status" value="1"/>
</dbReference>
<evidence type="ECO:0000256" key="11">
    <source>
        <dbReference type="RuleBase" id="RU004136"/>
    </source>
</evidence>
<dbReference type="GO" id="GO:0051301">
    <property type="term" value="P:cell division"/>
    <property type="evidence" value="ECO:0007669"/>
    <property type="project" value="UniProtKB-KW"/>
</dbReference>
<comment type="subcellular location">
    <subcellularLocation>
        <location evidence="10 11">Cytoplasm</location>
    </subcellularLocation>
</comment>
<dbReference type="Gene3D" id="3.90.190.20">
    <property type="entry name" value="Mur ligase, C-terminal domain"/>
    <property type="match status" value="1"/>
</dbReference>
<dbReference type="GO" id="GO:0071555">
    <property type="term" value="P:cell wall organization"/>
    <property type="evidence" value="ECO:0007669"/>
    <property type="project" value="UniProtKB-KW"/>
</dbReference>
<evidence type="ECO:0000256" key="2">
    <source>
        <dbReference type="ARBA" id="ARBA00022598"/>
    </source>
</evidence>
<evidence type="ECO:0000256" key="1">
    <source>
        <dbReference type="ARBA" id="ARBA00022490"/>
    </source>
</evidence>
<dbReference type="PANTHER" id="PTHR43024">
    <property type="entry name" value="UDP-N-ACETYLMURAMOYL-TRIPEPTIDE--D-ALANYL-D-ALANINE LIGASE"/>
    <property type="match status" value="1"/>
</dbReference>
<dbReference type="InterPro" id="IPR018109">
    <property type="entry name" value="Folylpolyglutamate_synth_CS"/>
</dbReference>
<sequence>MRLLLLDDIVKATGGKVLHADKEEFSGLSIDSRTIGDGELFVALRGERFDGHNFLCDALKRGAGAIVDREPGGVFEGRTLVYVSDTLRSLQDIARQMRISRDVQVVGVTGTNGKTTTKELIASVLGQRHKVLKTSGNLNNHIGVPLCISRMHGDETVMVIEMGSNAEGDIRLLCDIARPDIAVVTNVGPAHLEGFGSLEMVRKTDLEILEYVKTVSVNADDLFLLEGVKGFRGKTVTYGIRNKSDVSAKDVELHEKGARFTICFPDDEKLTVDLMISGIVNVYNALAAASVAFELGMEKDQIRSGLASFLGVPMRLEVKELSGALVISDVYNANPASMEEAVKELIRLKRRRAIAVLGDMLELGSYSESAHRELVGALSPRGVDILIAVGEQMKRASSEFGGMRHEAEDAGTAGSILSRIMTEGDTVLIKGSRGMRMETVLAGITEAAGVGEIAI</sequence>
<dbReference type="EC" id="6.3.2.10" evidence="10 11"/>
<dbReference type="PANTHER" id="PTHR43024:SF1">
    <property type="entry name" value="UDP-N-ACETYLMURAMOYL-TRIPEPTIDE--D-ALANYL-D-ALANINE LIGASE"/>
    <property type="match status" value="1"/>
</dbReference>
<dbReference type="UniPathway" id="UPA00219"/>
<keyword evidence="1 10" id="KW-0963">Cytoplasm</keyword>
<dbReference type="InterPro" id="IPR005863">
    <property type="entry name" value="UDP-N-AcMur_synth"/>
</dbReference>
<keyword evidence="9 10" id="KW-0961">Cell wall biogenesis/degradation</keyword>
<accession>A0A2U3QJJ5</accession>
<feature type="domain" description="Mur ligase C-terminal" evidence="13">
    <location>
        <begin position="314"/>
        <end position="433"/>
    </location>
</feature>
<evidence type="ECO:0000313" key="16">
    <source>
        <dbReference type="Proteomes" id="UP000245125"/>
    </source>
</evidence>
<comment type="pathway">
    <text evidence="10 11">Cell wall biogenesis; peptidoglycan biosynthesis.</text>
</comment>
<dbReference type="Gene3D" id="3.40.1190.10">
    <property type="entry name" value="Mur-like, catalytic domain"/>
    <property type="match status" value="1"/>
</dbReference>
<dbReference type="GO" id="GO:0008766">
    <property type="term" value="F:UDP-N-acetylmuramoylalanyl-D-glutamyl-2,6-diaminopimelate-D-alanyl-D-alanine ligase activity"/>
    <property type="evidence" value="ECO:0007669"/>
    <property type="project" value="RHEA"/>
</dbReference>
<keyword evidence="3 10" id="KW-0132">Cell division</keyword>
<dbReference type="SUPFAM" id="SSF63418">
    <property type="entry name" value="MurE/MurF N-terminal domain"/>
    <property type="match status" value="1"/>
</dbReference>
<evidence type="ECO:0000256" key="6">
    <source>
        <dbReference type="ARBA" id="ARBA00022960"/>
    </source>
</evidence>
<evidence type="ECO:0000313" key="15">
    <source>
        <dbReference type="EMBL" id="SPQ01520.1"/>
    </source>
</evidence>
<dbReference type="Pfam" id="PF08245">
    <property type="entry name" value="Mur_ligase_M"/>
    <property type="match status" value="1"/>
</dbReference>
<comment type="similarity">
    <text evidence="10">Belongs to the MurCDEF family. MurF subfamily.</text>
</comment>
<dbReference type="GO" id="GO:0009252">
    <property type="term" value="P:peptidoglycan biosynthetic process"/>
    <property type="evidence" value="ECO:0007669"/>
    <property type="project" value="UniProtKB-UniRule"/>
</dbReference>
<evidence type="ECO:0000256" key="8">
    <source>
        <dbReference type="ARBA" id="ARBA00023306"/>
    </source>
</evidence>
<keyword evidence="16" id="KW-1185">Reference proteome</keyword>
<evidence type="ECO:0000259" key="14">
    <source>
        <dbReference type="Pfam" id="PF08245"/>
    </source>
</evidence>
<dbReference type="AlphaFoldDB" id="A0A2U3QJJ5"/>
<keyword evidence="8 10" id="KW-0131">Cell cycle</keyword>
<dbReference type="InterPro" id="IPR051046">
    <property type="entry name" value="MurCDEF_CellWall_CoF430Synth"/>
</dbReference>
<evidence type="ECO:0000259" key="12">
    <source>
        <dbReference type="Pfam" id="PF01225"/>
    </source>
</evidence>
<dbReference type="SUPFAM" id="SSF53244">
    <property type="entry name" value="MurD-like peptide ligases, peptide-binding domain"/>
    <property type="match status" value="1"/>
</dbReference>
<gene>
    <name evidence="10 15" type="primary">murF</name>
    <name evidence="15" type="ORF">NBG4_590013</name>
</gene>
<dbReference type="GO" id="GO:0004326">
    <property type="term" value="F:tetrahydrofolylpolyglutamate synthase activity"/>
    <property type="evidence" value="ECO:0007669"/>
    <property type="project" value="InterPro"/>
</dbReference>
<dbReference type="InterPro" id="IPR036565">
    <property type="entry name" value="Mur-like_cat_sf"/>
</dbReference>
<keyword evidence="6 10" id="KW-0133">Cell shape</keyword>
<dbReference type="InterPro" id="IPR004101">
    <property type="entry name" value="Mur_ligase_C"/>
</dbReference>
<evidence type="ECO:0000259" key="13">
    <source>
        <dbReference type="Pfam" id="PF02875"/>
    </source>
</evidence>
<keyword evidence="2 10" id="KW-0436">Ligase</keyword>
<dbReference type="Pfam" id="PF01225">
    <property type="entry name" value="Mur_ligase"/>
    <property type="match status" value="1"/>
</dbReference>